<evidence type="ECO:0000256" key="2">
    <source>
        <dbReference type="ARBA" id="ARBA00023125"/>
    </source>
</evidence>
<keyword evidence="3" id="KW-0413">Isomerase</keyword>
<dbReference type="GO" id="GO:0003677">
    <property type="term" value="F:DNA binding"/>
    <property type="evidence" value="ECO:0007669"/>
    <property type="project" value="UniProtKB-KW"/>
</dbReference>
<reference evidence="8" key="1">
    <citation type="submission" date="2020-04" db="EMBL/GenBank/DDBJ databases">
        <authorList>
            <person name="Alioto T."/>
            <person name="Alioto T."/>
            <person name="Gomez Garrido J."/>
        </authorList>
    </citation>
    <scope>NUCLEOTIDE SEQUENCE</scope>
    <source>
        <strain evidence="8">A484AB</strain>
    </source>
</reference>
<evidence type="ECO:0000256" key="3">
    <source>
        <dbReference type="ARBA" id="ARBA00023235"/>
    </source>
</evidence>
<dbReference type="GO" id="GO:0000724">
    <property type="term" value="P:double-strand break repair via homologous recombination"/>
    <property type="evidence" value="ECO:0007669"/>
    <property type="project" value="TreeGrafter"/>
</dbReference>
<keyword evidence="9" id="KW-1185">Reference proteome</keyword>
<accession>A0A7D9JIC8</accession>
<protein>
    <recommendedName>
        <fullName evidence="5">DNA 3'-5' helicase</fullName>
        <ecNumber evidence="5">5.6.2.4</ecNumber>
    </recommendedName>
    <alternativeName>
        <fullName evidence="6">DNA 3'-5' helicase Q1</fullName>
    </alternativeName>
</protein>
<dbReference type="SUPFAM" id="SSF52540">
    <property type="entry name" value="P-loop containing nucleoside triphosphate hydrolases"/>
    <property type="match status" value="1"/>
</dbReference>
<sequence>GNEFRTDYKSLSTVHAFFPDIPILALTATAPPHLLNDLKNSMKLDSSCKVVTANPNRKNIFLAKKMRISNHHIYESDSDILLPIANEFSDTLEKYPMTVIYMKLKYCGYAFGLFERVLKEKQYVGETNDARLFAQFHVPQTNEMKKSIISEIKKRNSRIKFIFATSALGMGVDAPDIMHTIHITPPSSIESCVQEIGCAVVVQVNCQVLHYVITTRTLDNLKHTDKSMKEYCQSQETCLQQLLLNYLGFPCVKQERCCCVCEESNPSAVCNEPMESREKVRFLTTTNTIVLQKLILKEIHQLEVDNSNSTNLMLIKSPIPCQNSLKKIMAEIEYIRVESDLLGICGIWDEDKDNLSID</sequence>
<feature type="non-terminal residue" evidence="8">
    <location>
        <position position="1"/>
    </location>
</feature>
<dbReference type="Proteomes" id="UP001152795">
    <property type="component" value="Unassembled WGS sequence"/>
</dbReference>
<comment type="catalytic activity">
    <reaction evidence="4">
        <text>Couples ATP hydrolysis with the unwinding of duplex DNA by translocating in the 3'-5' direction.</text>
        <dbReference type="EC" id="5.6.2.4"/>
    </reaction>
</comment>
<comment type="caution">
    <text evidence="8">The sequence shown here is derived from an EMBL/GenBank/DDBJ whole genome shotgun (WGS) entry which is preliminary data.</text>
</comment>
<dbReference type="EC" id="5.6.2.4" evidence="5"/>
<dbReference type="Gene3D" id="3.40.50.300">
    <property type="entry name" value="P-loop containing nucleotide triphosphate hydrolases"/>
    <property type="match status" value="2"/>
</dbReference>
<dbReference type="GO" id="GO:0005737">
    <property type="term" value="C:cytoplasm"/>
    <property type="evidence" value="ECO:0007669"/>
    <property type="project" value="TreeGrafter"/>
</dbReference>
<evidence type="ECO:0000313" key="9">
    <source>
        <dbReference type="Proteomes" id="UP001152795"/>
    </source>
</evidence>
<evidence type="ECO:0000256" key="5">
    <source>
        <dbReference type="ARBA" id="ARBA00034808"/>
    </source>
</evidence>
<dbReference type="AlphaFoldDB" id="A0A7D9JIC8"/>
<feature type="domain" description="Helicase C-terminal" evidence="7">
    <location>
        <begin position="87"/>
        <end position="243"/>
    </location>
</feature>
<organism evidence="8 9">
    <name type="scientific">Paramuricea clavata</name>
    <name type="common">Red gorgonian</name>
    <name type="synonym">Violescent sea-whip</name>
    <dbReference type="NCBI Taxonomy" id="317549"/>
    <lineage>
        <taxon>Eukaryota</taxon>
        <taxon>Metazoa</taxon>
        <taxon>Cnidaria</taxon>
        <taxon>Anthozoa</taxon>
        <taxon>Octocorallia</taxon>
        <taxon>Malacalcyonacea</taxon>
        <taxon>Plexauridae</taxon>
        <taxon>Paramuricea</taxon>
    </lineage>
</organism>
<evidence type="ECO:0000256" key="6">
    <source>
        <dbReference type="ARBA" id="ARBA00044566"/>
    </source>
</evidence>
<dbReference type="GO" id="GO:0005694">
    <property type="term" value="C:chromosome"/>
    <property type="evidence" value="ECO:0007669"/>
    <property type="project" value="TreeGrafter"/>
</dbReference>
<dbReference type="PANTHER" id="PTHR13710:SF105">
    <property type="entry name" value="ATP-DEPENDENT DNA HELICASE Q1"/>
    <property type="match status" value="1"/>
</dbReference>
<dbReference type="EMBL" id="CACRXK020016509">
    <property type="protein sequence ID" value="CAB4029936.1"/>
    <property type="molecule type" value="Genomic_DNA"/>
</dbReference>
<dbReference type="GO" id="GO:0043138">
    <property type="term" value="F:3'-5' DNA helicase activity"/>
    <property type="evidence" value="ECO:0007669"/>
    <property type="project" value="UniProtKB-EC"/>
</dbReference>
<keyword evidence="2" id="KW-0238">DNA-binding</keyword>
<proteinExistence type="inferred from homology"/>
<gene>
    <name evidence="8" type="ORF">PACLA_8A046963</name>
</gene>
<evidence type="ECO:0000313" key="8">
    <source>
        <dbReference type="EMBL" id="CAB4029936.1"/>
    </source>
</evidence>
<dbReference type="PANTHER" id="PTHR13710">
    <property type="entry name" value="DNA HELICASE RECQ FAMILY MEMBER"/>
    <property type="match status" value="1"/>
</dbReference>
<evidence type="ECO:0000256" key="4">
    <source>
        <dbReference type="ARBA" id="ARBA00034617"/>
    </source>
</evidence>
<comment type="similarity">
    <text evidence="1">Belongs to the helicase family. RecQ subfamily.</text>
</comment>
<dbReference type="PROSITE" id="PS51194">
    <property type="entry name" value="HELICASE_CTER"/>
    <property type="match status" value="1"/>
</dbReference>
<dbReference type="GO" id="GO:0009378">
    <property type="term" value="F:four-way junction helicase activity"/>
    <property type="evidence" value="ECO:0007669"/>
    <property type="project" value="TreeGrafter"/>
</dbReference>
<evidence type="ECO:0000259" key="7">
    <source>
        <dbReference type="PROSITE" id="PS51194"/>
    </source>
</evidence>
<dbReference type="InterPro" id="IPR001650">
    <property type="entry name" value="Helicase_C-like"/>
</dbReference>
<name>A0A7D9JIC8_PARCT</name>
<evidence type="ECO:0000256" key="1">
    <source>
        <dbReference type="ARBA" id="ARBA00005446"/>
    </source>
</evidence>
<dbReference type="InterPro" id="IPR027417">
    <property type="entry name" value="P-loop_NTPase"/>
</dbReference>
<dbReference type="Pfam" id="PF00271">
    <property type="entry name" value="Helicase_C"/>
    <property type="match status" value="1"/>
</dbReference>